<evidence type="ECO:0008006" key="3">
    <source>
        <dbReference type="Google" id="ProtNLM"/>
    </source>
</evidence>
<accession>A0A210QR63</accession>
<comment type="caution">
    <text evidence="1">The sequence shown here is derived from an EMBL/GenBank/DDBJ whole genome shotgun (WGS) entry which is preliminary data.</text>
</comment>
<organism evidence="1 2">
    <name type="scientific">Mizuhopecten yessoensis</name>
    <name type="common">Japanese scallop</name>
    <name type="synonym">Patinopecten yessoensis</name>
    <dbReference type="NCBI Taxonomy" id="6573"/>
    <lineage>
        <taxon>Eukaryota</taxon>
        <taxon>Metazoa</taxon>
        <taxon>Spiralia</taxon>
        <taxon>Lophotrochozoa</taxon>
        <taxon>Mollusca</taxon>
        <taxon>Bivalvia</taxon>
        <taxon>Autobranchia</taxon>
        <taxon>Pteriomorphia</taxon>
        <taxon>Pectinida</taxon>
        <taxon>Pectinoidea</taxon>
        <taxon>Pectinidae</taxon>
        <taxon>Mizuhopecten</taxon>
    </lineage>
</organism>
<evidence type="ECO:0000313" key="2">
    <source>
        <dbReference type="Proteomes" id="UP000242188"/>
    </source>
</evidence>
<dbReference type="Gene3D" id="2.120.10.30">
    <property type="entry name" value="TolB, C-terminal domain"/>
    <property type="match status" value="1"/>
</dbReference>
<gene>
    <name evidence="1" type="ORF">KP79_PYT13345</name>
</gene>
<sequence length="418" mass="46691">MDITDAVDKAKATLDTFRDTLICDVKHTYDIEKQKLQHQHNQIRAFEKDVKNCSKVMTSITTGTRRQAFVTFEKMKSQLASHYHHLKAEFTNDVDVSLEVRVDTSLSSLGALNSLGKVDIQEAPSGKTLDAMTRVARHLDKLPYSSGERHDRPIDLMDSEVRLVKVVSRKDFGLEKVDLAGGTFIHDGRLLIADFSAKNHRLILFDHVFGVATTLPVSGQPTDVAFRVDESDIFVCLSEQKVINYSLGKGGNLIQKNELTTFKSVWNVAAFDTVLITGGDNYVCQMSMDGAKIDEIEMSDGPSLLGKHDLNRTYYYADRDSVVCRKIGGEEVFRHDTGRPVDGVAVDQEGNSYVVYKNEGKTGGVYQVSHDGQRARVLVEALSAVTDPYAVIFRQSKNMFVVTSDLEDTLFEVYEFIP</sequence>
<reference evidence="1 2" key="1">
    <citation type="journal article" date="2017" name="Nat. Ecol. Evol.">
        <title>Scallop genome provides insights into evolution of bilaterian karyotype and development.</title>
        <authorList>
            <person name="Wang S."/>
            <person name="Zhang J."/>
            <person name="Jiao W."/>
            <person name="Li J."/>
            <person name="Xun X."/>
            <person name="Sun Y."/>
            <person name="Guo X."/>
            <person name="Huan P."/>
            <person name="Dong B."/>
            <person name="Zhang L."/>
            <person name="Hu X."/>
            <person name="Sun X."/>
            <person name="Wang J."/>
            <person name="Zhao C."/>
            <person name="Wang Y."/>
            <person name="Wang D."/>
            <person name="Huang X."/>
            <person name="Wang R."/>
            <person name="Lv J."/>
            <person name="Li Y."/>
            <person name="Zhang Z."/>
            <person name="Liu B."/>
            <person name="Lu W."/>
            <person name="Hui Y."/>
            <person name="Liang J."/>
            <person name="Zhou Z."/>
            <person name="Hou R."/>
            <person name="Li X."/>
            <person name="Liu Y."/>
            <person name="Li H."/>
            <person name="Ning X."/>
            <person name="Lin Y."/>
            <person name="Zhao L."/>
            <person name="Xing Q."/>
            <person name="Dou J."/>
            <person name="Li Y."/>
            <person name="Mao J."/>
            <person name="Guo H."/>
            <person name="Dou H."/>
            <person name="Li T."/>
            <person name="Mu C."/>
            <person name="Jiang W."/>
            <person name="Fu Q."/>
            <person name="Fu X."/>
            <person name="Miao Y."/>
            <person name="Liu J."/>
            <person name="Yu Q."/>
            <person name="Li R."/>
            <person name="Liao H."/>
            <person name="Li X."/>
            <person name="Kong Y."/>
            <person name="Jiang Z."/>
            <person name="Chourrout D."/>
            <person name="Li R."/>
            <person name="Bao Z."/>
        </authorList>
    </citation>
    <scope>NUCLEOTIDE SEQUENCE [LARGE SCALE GENOMIC DNA]</scope>
    <source>
        <strain evidence="1 2">PY_sf001</strain>
    </source>
</reference>
<dbReference type="AlphaFoldDB" id="A0A210QR63"/>
<dbReference type="SUPFAM" id="SSF101898">
    <property type="entry name" value="NHL repeat"/>
    <property type="match status" value="1"/>
</dbReference>
<protein>
    <recommendedName>
        <fullName evidence="3">Tripartite motif-containing protein 2</fullName>
    </recommendedName>
</protein>
<keyword evidence="2" id="KW-1185">Reference proteome</keyword>
<evidence type="ECO:0000313" key="1">
    <source>
        <dbReference type="EMBL" id="OWF51229.1"/>
    </source>
</evidence>
<dbReference type="EMBL" id="NEDP02002308">
    <property type="protein sequence ID" value="OWF51229.1"/>
    <property type="molecule type" value="Genomic_DNA"/>
</dbReference>
<dbReference type="Proteomes" id="UP000242188">
    <property type="component" value="Unassembled WGS sequence"/>
</dbReference>
<proteinExistence type="predicted"/>
<dbReference type="OrthoDB" id="6137287at2759"/>
<dbReference type="InterPro" id="IPR011042">
    <property type="entry name" value="6-blade_b-propeller_TolB-like"/>
</dbReference>
<name>A0A210QR63_MIZYE</name>